<keyword evidence="2" id="KW-0472">Membrane</keyword>
<feature type="transmembrane region" description="Helical" evidence="2">
    <location>
        <begin position="205"/>
        <end position="226"/>
    </location>
</feature>
<dbReference type="AlphaFoldDB" id="A0A1A8HSN7"/>
<reference evidence="4" key="2">
    <citation type="submission" date="2016-06" db="EMBL/GenBank/DDBJ databases">
        <title>The genome of a short-lived fish provides insights into sex chromosome evolution and the genetic control of aging.</title>
        <authorList>
            <person name="Reichwald K."/>
            <person name="Felder M."/>
            <person name="Petzold A."/>
            <person name="Koch P."/>
            <person name="Groth M."/>
            <person name="Platzer M."/>
        </authorList>
    </citation>
    <scope>NUCLEOTIDE SEQUENCE</scope>
    <source>
        <tissue evidence="4">Brain</tissue>
    </source>
</reference>
<reference evidence="4" key="1">
    <citation type="submission" date="2016-05" db="EMBL/GenBank/DDBJ databases">
        <authorList>
            <person name="Lavstsen T."/>
            <person name="Jespersen J.S."/>
        </authorList>
    </citation>
    <scope>NUCLEOTIDE SEQUENCE</scope>
    <source>
        <tissue evidence="4">Brain</tissue>
    </source>
</reference>
<evidence type="ECO:0000256" key="1">
    <source>
        <dbReference type="SAM" id="MobiDB-lite"/>
    </source>
</evidence>
<accession>A0A1A8HSN7</accession>
<feature type="region of interest" description="Disordered" evidence="1">
    <location>
        <begin position="237"/>
        <end position="261"/>
    </location>
</feature>
<feature type="chain" id="PRO_5008371420" evidence="3">
    <location>
        <begin position="21"/>
        <end position="362"/>
    </location>
</feature>
<proteinExistence type="predicted"/>
<feature type="signal peptide" evidence="3">
    <location>
        <begin position="1"/>
        <end position="20"/>
    </location>
</feature>
<gene>
    <name evidence="4" type="primary">Nfu_g_1_004436</name>
</gene>
<dbReference type="EMBL" id="HAED01002384">
    <property type="protein sequence ID" value="SBQ88229.1"/>
    <property type="molecule type" value="Transcribed_RNA"/>
</dbReference>
<sequence>MVSGVAGINAFSFFWSLVLSLNSYDEETYGNTHKMRIERKTQSIEFMPKYSSKHVVLWRQEDPEPSEDSRRKMIGYYYLIYNVTQRDSGSYVLRDKNGMSLSTKTIEVIAKTQALELIPGEKLRFTSDLELNSCNIYFIPEGGRETELVHQGKLLQGSSYCPGFELLKPCGISNEAVQTSCKGLFEVKDHNGDTSLELSLKVESLWFTSSAFIPIGSAVVLSVLFWCMKRCCCGNGSTAKNPSEPEAAADDDDGGPAVYYQEYDHKPVGGRPTHPTKPTETAYPVQPNDAPTSLLIHNPPTMNLLPADSEVSAPAEQLDPPAVPPGLDYEPRFEVKGMSTDSLLHSDSPHCDVYNSDKLNFL</sequence>
<organism evidence="4">
    <name type="scientific">Nothobranchius kuhntae</name>
    <name type="common">Beira killifish</name>
    <dbReference type="NCBI Taxonomy" id="321403"/>
    <lineage>
        <taxon>Eukaryota</taxon>
        <taxon>Metazoa</taxon>
        <taxon>Chordata</taxon>
        <taxon>Craniata</taxon>
        <taxon>Vertebrata</taxon>
        <taxon>Euteleostomi</taxon>
        <taxon>Actinopterygii</taxon>
        <taxon>Neopterygii</taxon>
        <taxon>Teleostei</taxon>
        <taxon>Neoteleostei</taxon>
        <taxon>Acanthomorphata</taxon>
        <taxon>Ovalentaria</taxon>
        <taxon>Atherinomorphae</taxon>
        <taxon>Cyprinodontiformes</taxon>
        <taxon>Nothobranchiidae</taxon>
        <taxon>Nothobranchius</taxon>
    </lineage>
</organism>
<keyword evidence="2" id="KW-1133">Transmembrane helix</keyword>
<name>A0A1A8HSN7_NOTKU</name>
<protein>
    <submittedName>
        <fullName evidence="4">Uncharacterized protein</fullName>
    </submittedName>
</protein>
<evidence type="ECO:0000256" key="3">
    <source>
        <dbReference type="SAM" id="SignalP"/>
    </source>
</evidence>
<evidence type="ECO:0000313" key="4">
    <source>
        <dbReference type="EMBL" id="SBQ88229.1"/>
    </source>
</evidence>
<keyword evidence="3" id="KW-0732">Signal</keyword>
<keyword evidence="2" id="KW-0812">Transmembrane</keyword>
<evidence type="ECO:0000256" key="2">
    <source>
        <dbReference type="SAM" id="Phobius"/>
    </source>
</evidence>